<feature type="transmembrane region" description="Helical" evidence="7">
    <location>
        <begin position="85"/>
        <end position="105"/>
    </location>
</feature>
<dbReference type="GO" id="GO:0005886">
    <property type="term" value="C:plasma membrane"/>
    <property type="evidence" value="ECO:0007669"/>
    <property type="project" value="TreeGrafter"/>
</dbReference>
<dbReference type="PROSITE" id="PS50850">
    <property type="entry name" value="MFS"/>
    <property type="match status" value="1"/>
</dbReference>
<evidence type="ECO:0000256" key="4">
    <source>
        <dbReference type="ARBA" id="ARBA00022989"/>
    </source>
</evidence>
<evidence type="ECO:0000256" key="2">
    <source>
        <dbReference type="ARBA" id="ARBA00022448"/>
    </source>
</evidence>
<evidence type="ECO:0000256" key="3">
    <source>
        <dbReference type="ARBA" id="ARBA00022692"/>
    </source>
</evidence>
<feature type="transmembrane region" description="Helical" evidence="7">
    <location>
        <begin position="455"/>
        <end position="475"/>
    </location>
</feature>
<dbReference type="Proteomes" id="UP000813444">
    <property type="component" value="Unassembled WGS sequence"/>
</dbReference>
<evidence type="ECO:0000256" key="1">
    <source>
        <dbReference type="ARBA" id="ARBA00004141"/>
    </source>
</evidence>
<keyword evidence="4 7" id="KW-1133">Transmembrane helix</keyword>
<dbReference type="Gene3D" id="1.20.1720.10">
    <property type="entry name" value="Multidrug resistance protein D"/>
    <property type="match status" value="1"/>
</dbReference>
<evidence type="ECO:0000256" key="7">
    <source>
        <dbReference type="SAM" id="Phobius"/>
    </source>
</evidence>
<keyword evidence="2" id="KW-0813">Transport</keyword>
<feature type="transmembrane region" description="Helical" evidence="7">
    <location>
        <begin position="51"/>
        <end position="73"/>
    </location>
</feature>
<evidence type="ECO:0000313" key="9">
    <source>
        <dbReference type="EMBL" id="KAH7324876.1"/>
    </source>
</evidence>
<evidence type="ECO:0000259" key="8">
    <source>
        <dbReference type="PROSITE" id="PS50850"/>
    </source>
</evidence>
<dbReference type="PANTHER" id="PTHR23502:SF51">
    <property type="entry name" value="QUINIDINE RESISTANCE PROTEIN 1-RELATED"/>
    <property type="match status" value="1"/>
</dbReference>
<feature type="domain" description="Major facilitator superfamily (MFS) profile" evidence="8">
    <location>
        <begin position="51"/>
        <end position="507"/>
    </location>
</feature>
<reference evidence="9" key="1">
    <citation type="journal article" date="2021" name="Nat. Commun.">
        <title>Genetic determinants of endophytism in the Arabidopsis root mycobiome.</title>
        <authorList>
            <person name="Mesny F."/>
            <person name="Miyauchi S."/>
            <person name="Thiergart T."/>
            <person name="Pickel B."/>
            <person name="Atanasova L."/>
            <person name="Karlsson M."/>
            <person name="Huettel B."/>
            <person name="Barry K.W."/>
            <person name="Haridas S."/>
            <person name="Chen C."/>
            <person name="Bauer D."/>
            <person name="Andreopoulos W."/>
            <person name="Pangilinan J."/>
            <person name="LaButti K."/>
            <person name="Riley R."/>
            <person name="Lipzen A."/>
            <person name="Clum A."/>
            <person name="Drula E."/>
            <person name="Henrissat B."/>
            <person name="Kohler A."/>
            <person name="Grigoriev I.V."/>
            <person name="Martin F.M."/>
            <person name="Hacquard S."/>
        </authorList>
    </citation>
    <scope>NUCLEOTIDE SEQUENCE</scope>
    <source>
        <strain evidence="9">MPI-CAGE-CH-0235</strain>
    </source>
</reference>
<dbReference type="FunFam" id="1.20.1720.10:FF:000009">
    <property type="entry name" value="MFS multidrug transporter"/>
    <property type="match status" value="1"/>
</dbReference>
<comment type="caution">
    <text evidence="9">The sequence shown here is derived from an EMBL/GenBank/DDBJ whole genome shotgun (WGS) entry which is preliminary data.</text>
</comment>
<organism evidence="9 10">
    <name type="scientific">Stachybotrys elegans</name>
    <dbReference type="NCBI Taxonomy" id="80388"/>
    <lineage>
        <taxon>Eukaryota</taxon>
        <taxon>Fungi</taxon>
        <taxon>Dikarya</taxon>
        <taxon>Ascomycota</taxon>
        <taxon>Pezizomycotina</taxon>
        <taxon>Sordariomycetes</taxon>
        <taxon>Hypocreomycetidae</taxon>
        <taxon>Hypocreales</taxon>
        <taxon>Stachybotryaceae</taxon>
        <taxon>Stachybotrys</taxon>
    </lineage>
</organism>
<dbReference type="InterPro" id="IPR011701">
    <property type="entry name" value="MFS"/>
</dbReference>
<feature type="transmembrane region" description="Helical" evidence="7">
    <location>
        <begin position="417"/>
        <end position="434"/>
    </location>
</feature>
<dbReference type="SUPFAM" id="SSF103473">
    <property type="entry name" value="MFS general substrate transporter"/>
    <property type="match status" value="1"/>
</dbReference>
<name>A0A8K0T1H0_9HYPO</name>
<dbReference type="EMBL" id="JAGPNK010000003">
    <property type="protein sequence ID" value="KAH7324876.1"/>
    <property type="molecule type" value="Genomic_DNA"/>
</dbReference>
<comment type="subcellular location">
    <subcellularLocation>
        <location evidence="1">Membrane</location>
        <topology evidence="1">Multi-pass membrane protein</topology>
    </subcellularLocation>
</comment>
<evidence type="ECO:0000256" key="6">
    <source>
        <dbReference type="SAM" id="MobiDB-lite"/>
    </source>
</evidence>
<dbReference type="InterPro" id="IPR036259">
    <property type="entry name" value="MFS_trans_sf"/>
</dbReference>
<feature type="region of interest" description="Disordered" evidence="6">
    <location>
        <begin position="1"/>
        <end position="30"/>
    </location>
</feature>
<evidence type="ECO:0000313" key="10">
    <source>
        <dbReference type="Proteomes" id="UP000813444"/>
    </source>
</evidence>
<dbReference type="Pfam" id="PF07690">
    <property type="entry name" value="MFS_1"/>
    <property type="match status" value="1"/>
</dbReference>
<dbReference type="OrthoDB" id="440553at2759"/>
<sequence length="524" mass="56151">MANLKEPQPEASLGAEDGDQDAAALEKQDQTQANELPPRYSILTTWEKRGLVAAATFIALFSPLSAQIYLPAITSIAQELDISNSQVNLTITTYMILQGIVPMFVGSLADSGGRRPAYMLCFTIYIAANIGLALAPSYGAILGLRALQSSGSSSTVALCTAVVADAVTSAERGQYIGITALTSVLAPSLGPVIGGALAQSLGWRSIFWFLAIFAGAAFSLFVMFFPETCRTLVGDGSIQPPLTHRTIWQLLQRRQRKKAAAAAAQGLGRCVSNVSVRQKFHFKPPNLLGSISLLLEKETGLLLGISSVSYAGFYCLTTSIPSQFSHRYGYTEIQVGLTYMPLAAGSVAAAFLVGPLLGWNYKRYCDKLGVPYDRTRQLDLFDFPIERARMEVGMPAMALTGACLIAWGWAIQAHAHIAVHCVICTVLSIAFVAYNNSTNVLLIDIHPGKAGAASAANNLVRCLLGAGATAVIAPMTDRISLGWAFTLVGSLYFLCVAPIILLTAKGMKWRQEMALKRKQKQGQT</sequence>
<dbReference type="PANTHER" id="PTHR23502">
    <property type="entry name" value="MAJOR FACILITATOR SUPERFAMILY"/>
    <property type="match status" value="1"/>
</dbReference>
<keyword evidence="3 7" id="KW-0812">Transmembrane</keyword>
<feature type="transmembrane region" description="Helical" evidence="7">
    <location>
        <begin position="340"/>
        <end position="359"/>
    </location>
</feature>
<feature type="transmembrane region" description="Helical" evidence="7">
    <location>
        <begin position="206"/>
        <end position="225"/>
    </location>
</feature>
<feature type="transmembrane region" description="Helical" evidence="7">
    <location>
        <begin position="481"/>
        <end position="504"/>
    </location>
</feature>
<proteinExistence type="predicted"/>
<dbReference type="Gene3D" id="1.20.1250.20">
    <property type="entry name" value="MFS general substrate transporter like domains"/>
    <property type="match status" value="1"/>
</dbReference>
<accession>A0A8K0T1H0</accession>
<dbReference type="GO" id="GO:0022857">
    <property type="term" value="F:transmembrane transporter activity"/>
    <property type="evidence" value="ECO:0007669"/>
    <property type="project" value="InterPro"/>
</dbReference>
<dbReference type="AlphaFoldDB" id="A0A8K0T1H0"/>
<protein>
    <submittedName>
        <fullName evidence="9">Major facilitator superfamily domain-containing protein</fullName>
    </submittedName>
</protein>
<gene>
    <name evidence="9" type="ORF">B0I35DRAFT_349413</name>
</gene>
<feature type="transmembrane region" description="Helical" evidence="7">
    <location>
        <begin position="300"/>
        <end position="320"/>
    </location>
</feature>
<keyword evidence="10" id="KW-1185">Reference proteome</keyword>
<keyword evidence="5 7" id="KW-0472">Membrane</keyword>
<feature type="transmembrane region" description="Helical" evidence="7">
    <location>
        <begin position="392"/>
        <end position="411"/>
    </location>
</feature>
<dbReference type="InterPro" id="IPR020846">
    <property type="entry name" value="MFS_dom"/>
</dbReference>
<evidence type="ECO:0000256" key="5">
    <source>
        <dbReference type="ARBA" id="ARBA00023136"/>
    </source>
</evidence>
<feature type="transmembrane region" description="Helical" evidence="7">
    <location>
        <begin position="117"/>
        <end position="138"/>
    </location>
</feature>